<protein>
    <recommendedName>
        <fullName evidence="3">RGS domain-containing protein</fullName>
    </recommendedName>
</protein>
<gene>
    <name evidence="1" type="ORF">O3M35_004516</name>
</gene>
<dbReference type="AlphaFoldDB" id="A0AAW1CIB0"/>
<evidence type="ECO:0000313" key="2">
    <source>
        <dbReference type="Proteomes" id="UP001461498"/>
    </source>
</evidence>
<organism evidence="1 2">
    <name type="scientific">Rhynocoris fuscipes</name>
    <dbReference type="NCBI Taxonomy" id="488301"/>
    <lineage>
        <taxon>Eukaryota</taxon>
        <taxon>Metazoa</taxon>
        <taxon>Ecdysozoa</taxon>
        <taxon>Arthropoda</taxon>
        <taxon>Hexapoda</taxon>
        <taxon>Insecta</taxon>
        <taxon>Pterygota</taxon>
        <taxon>Neoptera</taxon>
        <taxon>Paraneoptera</taxon>
        <taxon>Hemiptera</taxon>
        <taxon>Heteroptera</taxon>
        <taxon>Panheteroptera</taxon>
        <taxon>Cimicomorpha</taxon>
        <taxon>Reduviidae</taxon>
        <taxon>Harpactorinae</taxon>
        <taxon>Harpactorini</taxon>
        <taxon>Rhynocoris</taxon>
    </lineage>
</organism>
<dbReference type="EMBL" id="JAPXFL010000015">
    <property type="protein sequence ID" value="KAK9497144.1"/>
    <property type="molecule type" value="Genomic_DNA"/>
</dbReference>
<dbReference type="SUPFAM" id="SSF48097">
    <property type="entry name" value="Regulator of G-protein signaling, RGS"/>
    <property type="match status" value="1"/>
</dbReference>
<accession>A0AAW1CIB0</accession>
<evidence type="ECO:0008006" key="3">
    <source>
        <dbReference type="Google" id="ProtNLM"/>
    </source>
</evidence>
<reference evidence="1 2" key="1">
    <citation type="submission" date="2022-12" db="EMBL/GenBank/DDBJ databases">
        <title>Chromosome-level genome assembly of true bugs.</title>
        <authorList>
            <person name="Ma L."/>
            <person name="Li H."/>
        </authorList>
    </citation>
    <scope>NUCLEOTIDE SEQUENCE [LARGE SCALE GENOMIC DNA]</scope>
    <source>
        <strain evidence="1">Lab_2022b</strain>
    </source>
</reference>
<comment type="caution">
    <text evidence="1">The sequence shown here is derived from an EMBL/GenBank/DDBJ whole genome shotgun (WGS) entry which is preliminary data.</text>
</comment>
<name>A0AAW1CIB0_9HEMI</name>
<dbReference type="InterPro" id="IPR044926">
    <property type="entry name" value="RGS_subdomain_2"/>
</dbReference>
<evidence type="ECO:0000313" key="1">
    <source>
        <dbReference type="EMBL" id="KAK9497144.1"/>
    </source>
</evidence>
<proteinExistence type="predicted"/>
<sequence>MTCTGCSKDHWWTREELDRWTNSINQLLINSRGRQAFHQFLIERSLIESNMTLGFWEMLDDAINFVKEPNISRSELNRELKKLYGYADEGVNLDATQMKLLYDCRRKEDMKEIESTLNIIKEGTVNLLRDDHRAFCQHHLAELNRSN</sequence>
<keyword evidence="2" id="KW-1185">Reference proteome</keyword>
<dbReference type="InterPro" id="IPR036305">
    <property type="entry name" value="RGS_sf"/>
</dbReference>
<dbReference type="Proteomes" id="UP001461498">
    <property type="component" value="Unassembled WGS sequence"/>
</dbReference>
<dbReference type="Gene3D" id="1.10.167.10">
    <property type="entry name" value="Regulator of G-protein Signalling 4, domain 2"/>
    <property type="match status" value="1"/>
</dbReference>